<proteinExistence type="predicted"/>
<name>A0ABV0QFE3_9TELE</name>
<evidence type="ECO:0008006" key="3">
    <source>
        <dbReference type="Google" id="ProtNLM"/>
    </source>
</evidence>
<evidence type="ECO:0000313" key="2">
    <source>
        <dbReference type="Proteomes" id="UP001434883"/>
    </source>
</evidence>
<sequence>LLVRSHSAEQRHPFSCFYISHVIDRLSARCDWFKKFQVFKISTGDWLDVTSIDDVSPVSASRVERRDEERRIAWERLWLPSPLDIQ</sequence>
<reference evidence="1 2" key="1">
    <citation type="submission" date="2021-06" db="EMBL/GenBank/DDBJ databases">
        <authorList>
            <person name="Palmer J.M."/>
        </authorList>
    </citation>
    <scope>NUCLEOTIDE SEQUENCE [LARGE SCALE GENOMIC DNA]</scope>
    <source>
        <strain evidence="1 2">XC_2019</strain>
        <tissue evidence="1">Muscle</tissue>
    </source>
</reference>
<accession>A0ABV0QFE3</accession>
<dbReference type="EMBL" id="JAHRIN010009353">
    <property type="protein sequence ID" value="MEQ2194534.1"/>
    <property type="molecule type" value="Genomic_DNA"/>
</dbReference>
<comment type="caution">
    <text evidence="1">The sequence shown here is derived from an EMBL/GenBank/DDBJ whole genome shotgun (WGS) entry which is preliminary data.</text>
</comment>
<protein>
    <recommendedName>
        <fullName evidence="3">MHC class I antigen</fullName>
    </recommendedName>
</protein>
<dbReference type="Proteomes" id="UP001434883">
    <property type="component" value="Unassembled WGS sequence"/>
</dbReference>
<gene>
    <name evidence="1" type="ORF">XENOCAPTIV_030538</name>
</gene>
<evidence type="ECO:0000313" key="1">
    <source>
        <dbReference type="EMBL" id="MEQ2194534.1"/>
    </source>
</evidence>
<feature type="non-terminal residue" evidence="1">
    <location>
        <position position="1"/>
    </location>
</feature>
<keyword evidence="2" id="KW-1185">Reference proteome</keyword>
<organism evidence="1 2">
    <name type="scientific">Xenoophorus captivus</name>
    <dbReference type="NCBI Taxonomy" id="1517983"/>
    <lineage>
        <taxon>Eukaryota</taxon>
        <taxon>Metazoa</taxon>
        <taxon>Chordata</taxon>
        <taxon>Craniata</taxon>
        <taxon>Vertebrata</taxon>
        <taxon>Euteleostomi</taxon>
        <taxon>Actinopterygii</taxon>
        <taxon>Neopterygii</taxon>
        <taxon>Teleostei</taxon>
        <taxon>Neoteleostei</taxon>
        <taxon>Acanthomorphata</taxon>
        <taxon>Ovalentaria</taxon>
        <taxon>Atherinomorphae</taxon>
        <taxon>Cyprinodontiformes</taxon>
        <taxon>Goodeidae</taxon>
        <taxon>Xenoophorus</taxon>
    </lineage>
</organism>